<name>A0ABY6GNK8_9CAUD</name>
<keyword evidence="2" id="KW-1185">Reference proteome</keyword>
<organism evidence="1 2">
    <name type="scientific">Methanophagales virus PBV299</name>
    <dbReference type="NCBI Taxonomy" id="2987730"/>
    <lineage>
        <taxon>Viruses</taxon>
        <taxon>Duplodnaviria</taxon>
        <taxon>Heunggongvirae</taxon>
        <taxon>Uroviricota</taxon>
        <taxon>Caudoviricetes</taxon>
        <taxon>Nakonvirales</taxon>
        <taxon>Ahpuchviridae</taxon>
        <taxon>Kisinvirus</taxon>
        <taxon>Kisinvirus pescaderoense</taxon>
    </lineage>
</organism>
<gene>
    <name evidence="1" type="ORF">OFDIEDLO_00037</name>
</gene>
<sequence length="118" mass="12744">MITNSTVLLSVDFLGPNTTSSSSGSLDLSDVLKCAVQGQAYFRENASHNVRIHIYASMGYGFDTEPYASFDIPVQGNKTVSTSISLVPDPHYIQAQAINLDPNQTAESIEVRVAYTSP</sequence>
<reference evidence="1 2" key="1">
    <citation type="submission" date="2022-09" db="EMBL/GenBank/DDBJ databases">
        <title>Evolutionary Diversification of Methanotrophic Ca. Methanophagales (ANME-1) and Their Expansive Virome.</title>
        <authorList>
            <person name="Laso-Perez R."/>
            <person name="Wu F."/>
            <person name="Cremiere A."/>
            <person name="Speth D."/>
            <person name="Magyar J.S."/>
            <person name="Krupovic M."/>
            <person name="Orphan V.J."/>
        </authorList>
    </citation>
    <scope>NUCLEOTIDE SEQUENCE [LARGE SCALE GENOMIC DNA]</scope>
    <source>
        <strain evidence="1">PBV299</strain>
    </source>
</reference>
<accession>A0ABY6GNK8</accession>
<protein>
    <submittedName>
        <fullName evidence="1">Uncharacterized protein</fullName>
    </submittedName>
</protein>
<dbReference type="Proteomes" id="UP001156193">
    <property type="component" value="Segment"/>
</dbReference>
<evidence type="ECO:0000313" key="1">
    <source>
        <dbReference type="EMBL" id="UYL64833.1"/>
    </source>
</evidence>
<proteinExistence type="predicted"/>
<dbReference type="EMBL" id="OP413838">
    <property type="protein sequence ID" value="UYL64833.1"/>
    <property type="molecule type" value="Genomic_DNA"/>
</dbReference>
<evidence type="ECO:0000313" key="2">
    <source>
        <dbReference type="Proteomes" id="UP001156193"/>
    </source>
</evidence>